<dbReference type="Proteomes" id="UP001280581">
    <property type="component" value="Unassembled WGS sequence"/>
</dbReference>
<organism evidence="2 3">
    <name type="scientific">Pseudopithomyces chartarum</name>
    <dbReference type="NCBI Taxonomy" id="1892770"/>
    <lineage>
        <taxon>Eukaryota</taxon>
        <taxon>Fungi</taxon>
        <taxon>Dikarya</taxon>
        <taxon>Ascomycota</taxon>
        <taxon>Pezizomycotina</taxon>
        <taxon>Dothideomycetes</taxon>
        <taxon>Pleosporomycetidae</taxon>
        <taxon>Pleosporales</taxon>
        <taxon>Massarineae</taxon>
        <taxon>Didymosphaeriaceae</taxon>
        <taxon>Pseudopithomyces</taxon>
    </lineage>
</organism>
<evidence type="ECO:0000313" key="2">
    <source>
        <dbReference type="EMBL" id="KAK3213829.1"/>
    </source>
</evidence>
<gene>
    <name evidence="2" type="ORF">GRF29_28g1180317</name>
</gene>
<feature type="domain" description="Beta-lactamase-related" evidence="1">
    <location>
        <begin position="9"/>
        <end position="317"/>
    </location>
</feature>
<keyword evidence="3" id="KW-1185">Reference proteome</keyword>
<dbReference type="AlphaFoldDB" id="A0AAN6M080"/>
<accession>A0AAN6M080</accession>
<dbReference type="InterPro" id="IPR009486">
    <property type="entry name" value="Pur_nuclsid_perm"/>
</dbReference>
<protein>
    <recommendedName>
        <fullName evidence="1">Beta-lactamase-related domain-containing protein</fullName>
    </recommendedName>
</protein>
<dbReference type="PANTHER" id="PTHR38643:SF1">
    <property type="entry name" value="PURINE NUCLEOSIDE PERMEASE C285.05-RELATED"/>
    <property type="match status" value="1"/>
</dbReference>
<dbReference type="InterPro" id="IPR001466">
    <property type="entry name" value="Beta-lactam-related"/>
</dbReference>
<dbReference type="InterPro" id="IPR012338">
    <property type="entry name" value="Beta-lactam/transpept-like"/>
</dbReference>
<dbReference type="Gene3D" id="3.40.710.10">
    <property type="entry name" value="DD-peptidase/beta-lactamase superfamily"/>
    <property type="match status" value="1"/>
</dbReference>
<dbReference type="PANTHER" id="PTHR38643">
    <property type="entry name" value="PURINE NUCLEOSIDE PERMEASE C285.05-RELATED"/>
    <property type="match status" value="1"/>
</dbReference>
<name>A0AAN6M080_9PLEO</name>
<dbReference type="Pfam" id="PF06516">
    <property type="entry name" value="NUP"/>
    <property type="match status" value="1"/>
</dbReference>
<evidence type="ECO:0000313" key="3">
    <source>
        <dbReference type="Proteomes" id="UP001280581"/>
    </source>
</evidence>
<proteinExistence type="predicted"/>
<dbReference type="EMBL" id="WVTA01000004">
    <property type="protein sequence ID" value="KAK3213829.1"/>
    <property type="molecule type" value="Genomic_DNA"/>
</dbReference>
<dbReference type="GO" id="GO:0055085">
    <property type="term" value="P:transmembrane transport"/>
    <property type="evidence" value="ECO:0007669"/>
    <property type="project" value="InterPro"/>
</dbReference>
<sequence>MNETSLHDTGNNITSDSVLRINSISKNFAVFSTLVIENLAKAQRNVAKEINLDTRIRDILPQFRLPERDWDDGGQDITLRMLASHSSGLPREGYSTDFDMVLAGGKADAATIGAKWASATPDSVIERVAKTNLMFAPGRRAACAVITYYNGITGTDSNWSDFATQNILAPLNMTHSFLGAVPDRLVPDIGIPGGENFADLVVGLGYDPAAGMWSSANDLVKYIHHIWLRPDPLPLITLPQRRLSLQPSVALPDGQQLVGPGWEIDLFEVPTSNSTSAANRTYATFGKSGDGGGWHSWIDVVPDLGYGLVVLSQVSGLADYLSISPTALKTTAHEHLLPAFAEALTWRMGNRFAGMYGKPADGGLIADEIKNVTNSTSYAKIELEENILYLRDLVVNGTSALESLDRLGWTDDYQGRFFSTPTGVVLTPADGAGETAEFGPGAQVWRMMGPGLEVCDWFDFDGLPGDNSRTRAVMFVPSVAALVALLLPLTASASPLSQNDTSPTPGTGTYPSTKLAPKVFIISMFDGEEEAWFNIPEFDILAQNITVTGLSPQFPDVHCTADGSICQVVTAMGEVNAAVTITSLVLSPKFDLTSTYFMVAGIGGVNPEVATIASVTLARYAVQVALQYEFDPREIPANFSSGYVPFGSVSPEQYPSSIYGTEVFELNDSLRKLAAGFARKATLNDSAEAVAYRAKYQTSDGKYRAGTQPPSVVECDVTTSDNWFSGRLLGEAFDRYTKLITNGTGVYCNTAQEDNATLEALLRGHKAGLVDFSRIIIMRTASDMDRPYPGGSATANLWGDDQGAYPPALRNLHLAGTKIIEGIVGGWNETFAKGVAPTNYIGNILGTIGGRPDFGPGPVAGGQAAARKRSTKRHFLTRSAKLA</sequence>
<reference evidence="2 3" key="1">
    <citation type="submission" date="2021-02" db="EMBL/GenBank/DDBJ databases">
        <title>Genome assembly of Pseudopithomyces chartarum.</title>
        <authorList>
            <person name="Jauregui R."/>
            <person name="Singh J."/>
            <person name="Voisey C."/>
        </authorList>
    </citation>
    <scope>NUCLEOTIDE SEQUENCE [LARGE SCALE GENOMIC DNA]</scope>
    <source>
        <strain evidence="2 3">AGR01</strain>
    </source>
</reference>
<dbReference type="Pfam" id="PF00144">
    <property type="entry name" value="Beta-lactamase"/>
    <property type="match status" value="1"/>
</dbReference>
<dbReference type="GO" id="GO:0005783">
    <property type="term" value="C:endoplasmic reticulum"/>
    <property type="evidence" value="ECO:0007669"/>
    <property type="project" value="TreeGrafter"/>
</dbReference>
<dbReference type="SUPFAM" id="SSF56601">
    <property type="entry name" value="beta-lactamase/transpeptidase-like"/>
    <property type="match status" value="1"/>
</dbReference>
<evidence type="ECO:0000259" key="1">
    <source>
        <dbReference type="Pfam" id="PF00144"/>
    </source>
</evidence>
<comment type="caution">
    <text evidence="2">The sequence shown here is derived from an EMBL/GenBank/DDBJ whole genome shotgun (WGS) entry which is preliminary data.</text>
</comment>